<dbReference type="InterPro" id="IPR033126">
    <property type="entry name" value="Glyco_hydro_9_Asp/Glu_AS"/>
</dbReference>
<keyword evidence="5 8" id="KW-0119">Carbohydrate metabolism</keyword>
<dbReference type="InterPro" id="IPR012341">
    <property type="entry name" value="6hp_glycosidase-like_sf"/>
</dbReference>
<evidence type="ECO:0000313" key="12">
    <source>
        <dbReference type="Proteomes" id="UP000019335"/>
    </source>
</evidence>
<gene>
    <name evidence="11" type="ORF">Naga_100014g5</name>
</gene>
<dbReference type="GO" id="GO:0008810">
    <property type="term" value="F:cellulase activity"/>
    <property type="evidence" value="ECO:0007669"/>
    <property type="project" value="UniProtKB-EC"/>
</dbReference>
<keyword evidence="9" id="KW-0732">Signal</keyword>
<evidence type="ECO:0000256" key="7">
    <source>
        <dbReference type="ARBA" id="ARBA00023326"/>
    </source>
</evidence>
<organism evidence="11 12">
    <name type="scientific">Nannochloropsis gaditana</name>
    <dbReference type="NCBI Taxonomy" id="72520"/>
    <lineage>
        <taxon>Eukaryota</taxon>
        <taxon>Sar</taxon>
        <taxon>Stramenopiles</taxon>
        <taxon>Ochrophyta</taxon>
        <taxon>Eustigmatophyceae</taxon>
        <taxon>Eustigmatales</taxon>
        <taxon>Monodopsidaceae</taxon>
        <taxon>Nannochloropsis</taxon>
    </lineage>
</organism>
<sequence>MLCVHTRQSLVALLLFAVSYGTRSIEAKSLRSSAKENGIELDYPKAMKLTTLFYEAQRSGKLPSDNRIPWRGDSALSDGQDHGLDLTGGWYDAGDHVKFNFPMAWSATTLIWGVLEFGDAWKKTGEMKNILDTVKWPLDYLLKCHPNEDTYYVQVGDGNADHSYWGAAESLNMNRPSFAITPNNPGTEFAAEGAAALAAGSILFEDDTAYSALLKAKARSLFELADKNRGSSDISSPFYKSYSGYWDELGWAAVWLYKATKDAKYLEMAENDYYDNCCAVTNKTEFSWDRKSSAVQLILYDLTKKEKYADGFAGFMDSWMYETPRTPKGLVFFDKWAPNRYSANTAFLALVAAKHGLVPTTYIAFAKSQIDYILKAGGDINPETKQPYYSYQIGFGDNFPRAPHHRGASCGNGWCGCSGSPQPNILYGAIVGGPGKNDDYSDDCGNYVTNEVATDYNAGFTSACAGLAQLVLKLKR</sequence>
<keyword evidence="3 8" id="KW-0378">Hydrolase</keyword>
<feature type="active site" evidence="8">
    <location>
        <position position="451"/>
    </location>
</feature>
<protein>
    <recommendedName>
        <fullName evidence="9">Endoglucanase</fullName>
        <ecNumber evidence="9">3.2.1.4</ecNumber>
    </recommendedName>
</protein>
<dbReference type="SUPFAM" id="SSF48208">
    <property type="entry name" value="Six-hairpin glycosidases"/>
    <property type="match status" value="1"/>
</dbReference>
<dbReference type="Proteomes" id="UP000019335">
    <property type="component" value="Chromosome 9"/>
</dbReference>
<name>W7TJB6_9STRA</name>
<evidence type="ECO:0000256" key="4">
    <source>
        <dbReference type="ARBA" id="ARBA00023001"/>
    </source>
</evidence>
<keyword evidence="4 9" id="KW-0136">Cellulose degradation</keyword>
<evidence type="ECO:0000256" key="1">
    <source>
        <dbReference type="ARBA" id="ARBA00000966"/>
    </source>
</evidence>
<evidence type="ECO:0000256" key="8">
    <source>
        <dbReference type="PROSITE-ProRule" id="PRU10060"/>
    </source>
</evidence>
<evidence type="ECO:0000256" key="3">
    <source>
        <dbReference type="ARBA" id="ARBA00022801"/>
    </source>
</evidence>
<dbReference type="Pfam" id="PF00759">
    <property type="entry name" value="Glyco_hydro_9"/>
    <property type="match status" value="1"/>
</dbReference>
<dbReference type="AlphaFoldDB" id="W7TJB6"/>
<feature type="signal peptide" evidence="9">
    <location>
        <begin position="1"/>
        <end position="24"/>
    </location>
</feature>
<comment type="similarity">
    <text evidence="2 8 9">Belongs to the glycosyl hydrolase 9 (cellulase E) family.</text>
</comment>
<evidence type="ECO:0000256" key="5">
    <source>
        <dbReference type="ARBA" id="ARBA00023277"/>
    </source>
</evidence>
<dbReference type="InterPro" id="IPR008928">
    <property type="entry name" value="6-hairpin_glycosidase_sf"/>
</dbReference>
<accession>W7TJB6</accession>
<dbReference type="Gene3D" id="1.50.10.10">
    <property type="match status" value="1"/>
</dbReference>
<proteinExistence type="inferred from homology"/>
<dbReference type="EMBL" id="AZIL01000703">
    <property type="protein sequence ID" value="EWM26157.1"/>
    <property type="molecule type" value="Genomic_DNA"/>
</dbReference>
<dbReference type="InterPro" id="IPR001701">
    <property type="entry name" value="Glyco_hydro_9"/>
</dbReference>
<feature type="active site" evidence="8">
    <location>
        <position position="442"/>
    </location>
</feature>
<feature type="domain" description="Glycoside hydrolase family 9" evidence="10">
    <location>
        <begin position="43"/>
        <end position="463"/>
    </location>
</feature>
<dbReference type="GO" id="GO:0030245">
    <property type="term" value="P:cellulose catabolic process"/>
    <property type="evidence" value="ECO:0007669"/>
    <property type="project" value="UniProtKB-KW"/>
</dbReference>
<dbReference type="OrthoDB" id="10257085at2759"/>
<keyword evidence="6 8" id="KW-0326">Glycosidase</keyword>
<dbReference type="EC" id="3.2.1.4" evidence="9"/>
<evidence type="ECO:0000256" key="6">
    <source>
        <dbReference type="ARBA" id="ARBA00023295"/>
    </source>
</evidence>
<reference evidence="11 12" key="1">
    <citation type="journal article" date="2014" name="Mol. Plant">
        <title>Chromosome Scale Genome Assembly and Transcriptome Profiling of Nannochloropsis gaditana in Nitrogen Depletion.</title>
        <authorList>
            <person name="Corteggiani Carpinelli E."/>
            <person name="Telatin A."/>
            <person name="Vitulo N."/>
            <person name="Forcato C."/>
            <person name="D'Angelo M."/>
            <person name="Schiavon R."/>
            <person name="Vezzi A."/>
            <person name="Giacometti G.M."/>
            <person name="Morosinotto T."/>
            <person name="Valle G."/>
        </authorList>
    </citation>
    <scope>NUCLEOTIDE SEQUENCE [LARGE SCALE GENOMIC DNA]</scope>
    <source>
        <strain evidence="11 12">B-31</strain>
    </source>
</reference>
<keyword evidence="7 8" id="KW-0624">Polysaccharide degradation</keyword>
<dbReference type="PANTHER" id="PTHR22298">
    <property type="entry name" value="ENDO-1,4-BETA-GLUCANASE"/>
    <property type="match status" value="1"/>
</dbReference>
<dbReference type="PROSITE" id="PS00698">
    <property type="entry name" value="GH9_3"/>
    <property type="match status" value="1"/>
</dbReference>
<evidence type="ECO:0000256" key="2">
    <source>
        <dbReference type="ARBA" id="ARBA00007072"/>
    </source>
</evidence>
<comment type="caution">
    <text evidence="11">The sequence shown here is derived from an EMBL/GenBank/DDBJ whole genome shotgun (WGS) entry which is preliminary data.</text>
</comment>
<comment type="catalytic activity">
    <reaction evidence="1 9">
        <text>Endohydrolysis of (1-&gt;4)-beta-D-glucosidic linkages in cellulose, lichenin and cereal beta-D-glucans.</text>
        <dbReference type="EC" id="3.2.1.4"/>
    </reaction>
</comment>
<evidence type="ECO:0000259" key="10">
    <source>
        <dbReference type="Pfam" id="PF00759"/>
    </source>
</evidence>
<evidence type="ECO:0000313" key="11">
    <source>
        <dbReference type="EMBL" id="EWM26157.1"/>
    </source>
</evidence>
<keyword evidence="12" id="KW-1185">Reference proteome</keyword>
<evidence type="ECO:0000256" key="9">
    <source>
        <dbReference type="RuleBase" id="RU361166"/>
    </source>
</evidence>
<feature type="chain" id="PRO_5005151348" description="Endoglucanase" evidence="9">
    <location>
        <begin position="25"/>
        <end position="476"/>
    </location>
</feature>